<dbReference type="PROSITE" id="PS50297">
    <property type="entry name" value="ANK_REP_REGION"/>
    <property type="match status" value="3"/>
</dbReference>
<evidence type="ECO:0000256" key="3">
    <source>
        <dbReference type="PROSITE-ProRule" id="PRU00023"/>
    </source>
</evidence>
<keyword evidence="1" id="KW-0677">Repeat</keyword>
<dbReference type="SUPFAM" id="SSF48403">
    <property type="entry name" value="Ankyrin repeat"/>
    <property type="match status" value="1"/>
</dbReference>
<protein>
    <submittedName>
        <fullName evidence="5">Ankyrin 2,3/unc44</fullName>
    </submittedName>
</protein>
<dbReference type="InterPro" id="IPR036770">
    <property type="entry name" value="Ankyrin_rpt-contain_sf"/>
</dbReference>
<dbReference type="PANTHER" id="PTHR24198">
    <property type="entry name" value="ANKYRIN REPEAT AND PROTEIN KINASE DOMAIN-CONTAINING PROTEIN"/>
    <property type="match status" value="1"/>
</dbReference>
<dbReference type="Proteomes" id="UP000031192">
    <property type="component" value="Unassembled WGS sequence"/>
</dbReference>
<evidence type="ECO:0000313" key="5">
    <source>
        <dbReference type="EMBL" id="KID84721.1"/>
    </source>
</evidence>
<name>A0A0B4H4K4_METGA</name>
<evidence type="ECO:0000256" key="2">
    <source>
        <dbReference type="ARBA" id="ARBA00023043"/>
    </source>
</evidence>
<dbReference type="HOGENOM" id="CLU_000134_48_0_1"/>
<dbReference type="AlphaFoldDB" id="A0A0B4H4K4"/>
<feature type="domain" description="F-box" evidence="4">
    <location>
        <begin position="4"/>
        <end position="45"/>
    </location>
</feature>
<accession>A0A0B4H4K4</accession>
<evidence type="ECO:0000256" key="1">
    <source>
        <dbReference type="ARBA" id="ARBA00022737"/>
    </source>
</evidence>
<comment type="caution">
    <text evidence="5">The sequence shown here is derived from an EMBL/GenBank/DDBJ whole genome shotgun (WGS) entry which is preliminary data.</text>
</comment>
<dbReference type="OrthoDB" id="20872at2759"/>
<dbReference type="CDD" id="cd09917">
    <property type="entry name" value="F-box_SF"/>
    <property type="match status" value="1"/>
</dbReference>
<reference evidence="5 6" key="1">
    <citation type="journal article" date="2014" name="Proc. Natl. Acad. Sci. U.S.A.">
        <title>Trajectory and genomic determinants of fungal-pathogen speciation and host adaptation.</title>
        <authorList>
            <person name="Hu X."/>
            <person name="Xiao G."/>
            <person name="Zheng P."/>
            <person name="Shang Y."/>
            <person name="Su Y."/>
            <person name="Zhang X."/>
            <person name="Liu X."/>
            <person name="Zhan S."/>
            <person name="St Leger R.J."/>
            <person name="Wang C."/>
        </authorList>
    </citation>
    <scope>NUCLEOTIDE SEQUENCE [LARGE SCALE GENOMIC DNA]</scope>
    <source>
        <strain evidence="5 6">ARSEF 977</strain>
    </source>
</reference>
<dbReference type="SUPFAM" id="SSF81383">
    <property type="entry name" value="F-box domain"/>
    <property type="match status" value="1"/>
</dbReference>
<dbReference type="Gene3D" id="1.25.40.20">
    <property type="entry name" value="Ankyrin repeat-containing domain"/>
    <property type="match status" value="3"/>
</dbReference>
<evidence type="ECO:0000259" key="4">
    <source>
        <dbReference type="Pfam" id="PF12937"/>
    </source>
</evidence>
<dbReference type="EMBL" id="AZNH01000038">
    <property type="protein sequence ID" value="KID84721.1"/>
    <property type="molecule type" value="Genomic_DNA"/>
</dbReference>
<feature type="repeat" description="ANK" evidence="3">
    <location>
        <begin position="119"/>
        <end position="151"/>
    </location>
</feature>
<feature type="repeat" description="ANK" evidence="3">
    <location>
        <begin position="153"/>
        <end position="191"/>
    </location>
</feature>
<dbReference type="InterPro" id="IPR002110">
    <property type="entry name" value="Ankyrin_rpt"/>
</dbReference>
<gene>
    <name evidence="5" type="ORF">MGU_08066</name>
</gene>
<dbReference type="Pfam" id="PF00023">
    <property type="entry name" value="Ank"/>
    <property type="match status" value="1"/>
</dbReference>
<proteinExistence type="predicted"/>
<dbReference type="SMART" id="SM00248">
    <property type="entry name" value="ANK"/>
    <property type="match status" value="9"/>
</dbReference>
<feature type="repeat" description="ANK" evidence="3">
    <location>
        <begin position="86"/>
        <end position="118"/>
    </location>
</feature>
<dbReference type="Pfam" id="PF12937">
    <property type="entry name" value="F-box-like"/>
    <property type="match status" value="1"/>
</dbReference>
<dbReference type="PROSITE" id="PS50088">
    <property type="entry name" value="ANK_REPEAT"/>
    <property type="match status" value="4"/>
</dbReference>
<keyword evidence="6" id="KW-1185">Reference proteome</keyword>
<keyword evidence="2 3" id="KW-0040">ANK repeat</keyword>
<dbReference type="InterPro" id="IPR001810">
    <property type="entry name" value="F-box_dom"/>
</dbReference>
<feature type="repeat" description="ANK" evidence="3">
    <location>
        <begin position="304"/>
        <end position="336"/>
    </location>
</feature>
<organism evidence="5 6">
    <name type="scientific">Metarhizium guizhouense (strain ARSEF 977)</name>
    <dbReference type="NCBI Taxonomy" id="1276136"/>
    <lineage>
        <taxon>Eukaryota</taxon>
        <taxon>Fungi</taxon>
        <taxon>Dikarya</taxon>
        <taxon>Ascomycota</taxon>
        <taxon>Pezizomycotina</taxon>
        <taxon>Sordariomycetes</taxon>
        <taxon>Hypocreomycetidae</taxon>
        <taxon>Hypocreales</taxon>
        <taxon>Clavicipitaceae</taxon>
        <taxon>Metarhizium</taxon>
    </lineage>
</organism>
<dbReference type="PANTHER" id="PTHR24198:SF165">
    <property type="entry name" value="ANKYRIN REPEAT-CONTAINING PROTEIN-RELATED"/>
    <property type="match status" value="1"/>
</dbReference>
<evidence type="ECO:0000313" key="6">
    <source>
        <dbReference type="Proteomes" id="UP000031192"/>
    </source>
</evidence>
<dbReference type="Pfam" id="PF12796">
    <property type="entry name" value="Ank_2"/>
    <property type="match status" value="2"/>
</dbReference>
<sequence length="378" mass="39672">MELANLPTELLLHIAKALDRDRDIYALCRTSRGFYNLTIDHLYRHNATAPNIERSAILWAAKHGRVLTAEKALLAGVDVNTPQGPSGTLPLVEAVRFGNTIMVRLLLAKGADPNVLHGKAGTVLHTAAAQWDMGTATALLEHGADVHAQRPDNGETPLHTAVNSGAIMTGGATEMLSLLLDRGADVADADFVGATPLHCAAACGSSRPAARTAKPRCTPPSAVLMRRGADVQAPDARGKTVFWHAIKFGCPAILEMLLDKGGASPRHPNEKPVLVQAARKGHAAVVKVLLAHGGGSDIKADPGLGESAMLAAVAKGHADVVQVLLDAGVYICTRDSVGNTLLVQAAFRGHDDVVDVLMRNGVALASCREWPARAGRPS</sequence>
<dbReference type="InterPro" id="IPR036047">
    <property type="entry name" value="F-box-like_dom_sf"/>
</dbReference>